<dbReference type="EMBL" id="RBWV01000014">
    <property type="protein sequence ID" value="RKS71490.1"/>
    <property type="molecule type" value="Genomic_DNA"/>
</dbReference>
<evidence type="ECO:0000313" key="2">
    <source>
        <dbReference type="Proteomes" id="UP000281955"/>
    </source>
</evidence>
<keyword evidence="2" id="KW-1185">Reference proteome</keyword>
<name>A0A420XMG3_9ACTN</name>
<dbReference type="InParanoid" id="A0A420XMG3"/>
<accession>A0A420XMG3</accession>
<protein>
    <submittedName>
        <fullName evidence="1">Uncharacterized protein</fullName>
    </submittedName>
</protein>
<sequence>MCCSERPVDQVGVLLVRVWLATDAGLCARVMTAEGPLAGEATWATCTGTDATVRAVRSWLEQWYDDARPRARDGPASPQPPQIS</sequence>
<organism evidence="1 2">
    <name type="scientific">Motilibacter peucedani</name>
    <dbReference type="NCBI Taxonomy" id="598650"/>
    <lineage>
        <taxon>Bacteria</taxon>
        <taxon>Bacillati</taxon>
        <taxon>Actinomycetota</taxon>
        <taxon>Actinomycetes</taxon>
        <taxon>Motilibacterales</taxon>
        <taxon>Motilibacteraceae</taxon>
        <taxon>Motilibacter</taxon>
    </lineage>
</organism>
<dbReference type="AlphaFoldDB" id="A0A420XMG3"/>
<reference evidence="1 2" key="1">
    <citation type="submission" date="2018-10" db="EMBL/GenBank/DDBJ databases">
        <title>Genomic Encyclopedia of Archaeal and Bacterial Type Strains, Phase II (KMG-II): from individual species to whole genera.</title>
        <authorList>
            <person name="Goeker M."/>
        </authorList>
    </citation>
    <scope>NUCLEOTIDE SEQUENCE [LARGE SCALE GENOMIC DNA]</scope>
    <source>
        <strain evidence="1 2">RP-AC37</strain>
    </source>
</reference>
<comment type="caution">
    <text evidence="1">The sequence shown here is derived from an EMBL/GenBank/DDBJ whole genome shotgun (WGS) entry which is preliminary data.</text>
</comment>
<dbReference type="RefSeq" id="WP_121194545.1">
    <property type="nucleotide sequence ID" value="NZ_RBWV01000014.1"/>
</dbReference>
<proteinExistence type="predicted"/>
<gene>
    <name evidence="1" type="ORF">CLV35_3290</name>
</gene>
<evidence type="ECO:0000313" key="1">
    <source>
        <dbReference type="EMBL" id="RKS71490.1"/>
    </source>
</evidence>
<dbReference type="Proteomes" id="UP000281955">
    <property type="component" value="Unassembled WGS sequence"/>
</dbReference>